<dbReference type="PANTHER" id="PTHR12558:SF13">
    <property type="entry name" value="CELL DIVISION CYCLE PROTEIN 27 HOMOLOG"/>
    <property type="match status" value="1"/>
</dbReference>
<feature type="repeat" description="TPR" evidence="1">
    <location>
        <begin position="464"/>
        <end position="497"/>
    </location>
</feature>
<keyword evidence="4" id="KW-1185">Reference proteome</keyword>
<proteinExistence type="predicted"/>
<dbReference type="AlphaFoldDB" id="A0A1M5PZF9"/>
<dbReference type="Pfam" id="PF13432">
    <property type="entry name" value="TPR_16"/>
    <property type="match status" value="2"/>
</dbReference>
<sequence>MVIRFLRAAALISATTFSAPVSAEIDPGSYLAARHAAMSNDFLGSARYYTKSLLSDPFNPELLENALTAYLGLGQLDRAEALSVRLLDRGEKSQIATIVRQSGAAGTENWDSIFFNLEAGQTISPLVDMLIQAWAELGRGDVTAAMATFDGAIENPQTRTFALYHKALALAAVGDFEAAEELFRTGDNGQAFSARSAIAHAQVLSQLERNEDALIMLGQVFGQTRNPGVLDLRAKLENGETVPYSVVQTAQQGVGEVMFMVSELLSGDTPDGYTLMYTRAAEHLDPGNTAAILSSGRLLDNLEQYDLASETYSRIPQDDPSFVAAELGRVDVLRRAERHDAAAEVASNLVRLHPDIPAVHAKLGDSFRRLERYEEAADAYSDALDLFSDADTARWLVYYTRAITNHELDRWPEAEADFRAALDINPDQPQVLNYLGYSLVERKEKLDEAMGMIETAVAAQPNNGAIVDSLGWVLFQLGRYEEAVSYMERAASLEAVDPIITDHLGDVYWSVGRKIEAVFQWNRALSFEPDEELADRIRRKLDVGLDAVLEAEGGEPIKVADDDS</sequence>
<feature type="repeat" description="TPR" evidence="1">
    <location>
        <begin position="357"/>
        <end position="390"/>
    </location>
</feature>
<protein>
    <submittedName>
        <fullName evidence="3">Tetratricopeptide repeat-containing protein</fullName>
    </submittedName>
</protein>
<evidence type="ECO:0000313" key="3">
    <source>
        <dbReference type="EMBL" id="SHH07255.1"/>
    </source>
</evidence>
<dbReference type="PROSITE" id="PS50005">
    <property type="entry name" value="TPR"/>
    <property type="match status" value="2"/>
</dbReference>
<dbReference type="EMBL" id="FQXB01000002">
    <property type="protein sequence ID" value="SHH07255.1"/>
    <property type="molecule type" value="Genomic_DNA"/>
</dbReference>
<dbReference type="SUPFAM" id="SSF48452">
    <property type="entry name" value="TPR-like"/>
    <property type="match status" value="3"/>
</dbReference>
<dbReference type="Gene3D" id="1.25.40.10">
    <property type="entry name" value="Tetratricopeptide repeat domain"/>
    <property type="match status" value="2"/>
</dbReference>
<reference evidence="3 4" key="1">
    <citation type="submission" date="2016-11" db="EMBL/GenBank/DDBJ databases">
        <authorList>
            <person name="Jaros S."/>
            <person name="Januszkiewicz K."/>
            <person name="Wedrychowicz H."/>
        </authorList>
    </citation>
    <scope>NUCLEOTIDE SEQUENCE [LARGE SCALE GENOMIC DNA]</scope>
    <source>
        <strain evidence="3 4">DSM 28715</strain>
    </source>
</reference>
<dbReference type="InterPro" id="IPR011990">
    <property type="entry name" value="TPR-like_helical_dom_sf"/>
</dbReference>
<dbReference type="SMART" id="SM00028">
    <property type="entry name" value="TPR"/>
    <property type="match status" value="5"/>
</dbReference>
<dbReference type="RefSeq" id="WP_242649038.1">
    <property type="nucleotide sequence ID" value="NZ_FQXB01000002.1"/>
</dbReference>
<dbReference type="Proteomes" id="UP000184074">
    <property type="component" value="Unassembled WGS sequence"/>
</dbReference>
<name>A0A1M5PZF9_9RHOB</name>
<dbReference type="STRING" id="1508389.SAMN05444003_1951"/>
<evidence type="ECO:0000256" key="1">
    <source>
        <dbReference type="PROSITE-ProRule" id="PRU00339"/>
    </source>
</evidence>
<organism evidence="3 4">
    <name type="scientific">Cognatiyoonia sediminum</name>
    <dbReference type="NCBI Taxonomy" id="1508389"/>
    <lineage>
        <taxon>Bacteria</taxon>
        <taxon>Pseudomonadati</taxon>
        <taxon>Pseudomonadota</taxon>
        <taxon>Alphaproteobacteria</taxon>
        <taxon>Rhodobacterales</taxon>
        <taxon>Paracoccaceae</taxon>
        <taxon>Cognatiyoonia</taxon>
    </lineage>
</organism>
<evidence type="ECO:0000313" key="4">
    <source>
        <dbReference type="Proteomes" id="UP000184074"/>
    </source>
</evidence>
<keyword evidence="2" id="KW-0732">Signal</keyword>
<gene>
    <name evidence="3" type="ORF">SAMN05444003_1951</name>
</gene>
<accession>A0A1M5PZF9</accession>
<dbReference type="InterPro" id="IPR019734">
    <property type="entry name" value="TPR_rpt"/>
</dbReference>
<feature type="signal peptide" evidence="2">
    <location>
        <begin position="1"/>
        <end position="23"/>
    </location>
</feature>
<dbReference type="Pfam" id="PF13181">
    <property type="entry name" value="TPR_8"/>
    <property type="match status" value="1"/>
</dbReference>
<feature type="chain" id="PRO_5012861358" evidence="2">
    <location>
        <begin position="24"/>
        <end position="564"/>
    </location>
</feature>
<keyword evidence="1" id="KW-0802">TPR repeat</keyword>
<evidence type="ECO:0000256" key="2">
    <source>
        <dbReference type="SAM" id="SignalP"/>
    </source>
</evidence>
<dbReference type="PANTHER" id="PTHR12558">
    <property type="entry name" value="CELL DIVISION CYCLE 16,23,27"/>
    <property type="match status" value="1"/>
</dbReference>